<dbReference type="EMBL" id="JAEDAM010000065">
    <property type="protein sequence ID" value="MBS8122282.1"/>
    <property type="molecule type" value="Genomic_DNA"/>
</dbReference>
<name>A0ABS5QM57_9BACT</name>
<dbReference type="Proteomes" id="UP000680365">
    <property type="component" value="Unassembled WGS sequence"/>
</dbReference>
<accession>A0ABS5QM57</accession>
<reference evidence="2 3" key="1">
    <citation type="journal article" date="2021" name="Nat. Commun.">
        <title>Reductive evolution and unique predatory mode in the CPR bacterium Vampirococcus lugosii.</title>
        <authorList>
            <person name="Moreira D."/>
            <person name="Zivanovic Y."/>
            <person name="Lopez-Archilla A.I."/>
            <person name="Iniesto M."/>
            <person name="Lopez-Garcia P."/>
        </authorList>
    </citation>
    <scope>NUCLEOTIDE SEQUENCE [LARGE SCALE GENOMIC DNA]</scope>
    <source>
        <strain evidence="2">Chiprana</strain>
    </source>
</reference>
<organism evidence="2 3">
    <name type="scientific">Candidatus Vampirococcus lugosii</name>
    <dbReference type="NCBI Taxonomy" id="2789015"/>
    <lineage>
        <taxon>Bacteria</taxon>
        <taxon>Candidatus Absconditibacteriota</taxon>
        <taxon>Vampirococcus</taxon>
    </lineage>
</organism>
<dbReference type="InterPro" id="IPR025503">
    <property type="entry name" value="DUF4391"/>
</dbReference>
<feature type="coiled-coil region" evidence="1">
    <location>
        <begin position="174"/>
        <end position="208"/>
    </location>
</feature>
<dbReference type="Pfam" id="PF14335">
    <property type="entry name" value="DUF4391"/>
    <property type="match status" value="1"/>
</dbReference>
<sequence>MIKRFGTHYFYCYQIIMILELPKNCLVDKFVSKTKFTSQVLVNTKLKDEFTREIKRITWKYKLAETTLMIQATQKVKEIQIFEIELKNKEIPKNVLKLIDKLIPYYILYYFKYENNFAFGITLKDNVSKDYYFSDWNEELKFNFHAINLKIVLENIIKQFIKRVDTDNNNFQDIIEKDKQITILTKEIQALKNKIKQEKQFNKKVELNKTLQEKQKLLGKLK</sequence>
<evidence type="ECO:0000313" key="2">
    <source>
        <dbReference type="EMBL" id="MBS8122282.1"/>
    </source>
</evidence>
<keyword evidence="1" id="KW-0175">Coiled coil</keyword>
<proteinExistence type="predicted"/>
<evidence type="ECO:0008006" key="4">
    <source>
        <dbReference type="Google" id="ProtNLM"/>
    </source>
</evidence>
<evidence type="ECO:0000256" key="1">
    <source>
        <dbReference type="SAM" id="Coils"/>
    </source>
</evidence>
<comment type="caution">
    <text evidence="2">The sequence shown here is derived from an EMBL/GenBank/DDBJ whole genome shotgun (WGS) entry which is preliminary data.</text>
</comment>
<protein>
    <recommendedName>
        <fullName evidence="4">DUF4391 domain-containing protein</fullName>
    </recommendedName>
</protein>
<evidence type="ECO:0000313" key="3">
    <source>
        <dbReference type="Proteomes" id="UP000680365"/>
    </source>
</evidence>
<keyword evidence="3" id="KW-1185">Reference proteome</keyword>
<gene>
    <name evidence="2" type="ORF">VAMP_258n48</name>
</gene>